<sequence>MSEQRINWGSTKPESRACFSKNPNLCIANILFNMGKLVLLCTLLAQILVVQAMTDNTDQPAPNPLELTTQTGPESHGRLTKIADQPVSSRGKTSEEKGESEAAEAPEIRRMGKHHSSDKSVAGGGVIIGGLVTAIFAAVFCYIRVTRKRQDAGVH</sequence>
<proteinExistence type="predicted"/>
<evidence type="ECO:0000313" key="4">
    <source>
        <dbReference type="Proteomes" id="UP001163823"/>
    </source>
</evidence>
<dbReference type="PANTHER" id="PTHR34558:SF4">
    <property type="entry name" value="TRANSMEMBRANE PROTEIN"/>
    <property type="match status" value="1"/>
</dbReference>
<keyword evidence="2 3" id="KW-0812">Transmembrane</keyword>
<protein>
    <submittedName>
        <fullName evidence="3">Transmembrane protein</fullName>
    </submittedName>
</protein>
<keyword evidence="4" id="KW-1185">Reference proteome</keyword>
<feature type="region of interest" description="Disordered" evidence="1">
    <location>
        <begin position="56"/>
        <end position="119"/>
    </location>
</feature>
<dbReference type="Proteomes" id="UP001163823">
    <property type="component" value="Chromosome 12"/>
</dbReference>
<gene>
    <name evidence="3" type="ORF">O6P43_028730</name>
</gene>
<feature type="transmembrane region" description="Helical" evidence="2">
    <location>
        <begin position="121"/>
        <end position="143"/>
    </location>
</feature>
<organism evidence="3 4">
    <name type="scientific">Quillaja saponaria</name>
    <name type="common">Soap bark tree</name>
    <dbReference type="NCBI Taxonomy" id="32244"/>
    <lineage>
        <taxon>Eukaryota</taxon>
        <taxon>Viridiplantae</taxon>
        <taxon>Streptophyta</taxon>
        <taxon>Embryophyta</taxon>
        <taxon>Tracheophyta</taxon>
        <taxon>Spermatophyta</taxon>
        <taxon>Magnoliopsida</taxon>
        <taxon>eudicotyledons</taxon>
        <taxon>Gunneridae</taxon>
        <taxon>Pentapetalae</taxon>
        <taxon>rosids</taxon>
        <taxon>fabids</taxon>
        <taxon>Fabales</taxon>
        <taxon>Quillajaceae</taxon>
        <taxon>Quillaja</taxon>
    </lineage>
</organism>
<dbReference type="AlphaFoldDB" id="A0AAD7KYD6"/>
<name>A0AAD7KYD6_QUISA</name>
<accession>A0AAD7KYD6</accession>
<comment type="caution">
    <text evidence="3">The sequence shown here is derived from an EMBL/GenBank/DDBJ whole genome shotgun (WGS) entry which is preliminary data.</text>
</comment>
<evidence type="ECO:0000313" key="3">
    <source>
        <dbReference type="EMBL" id="KAJ7948217.1"/>
    </source>
</evidence>
<dbReference type="PANTHER" id="PTHR34558">
    <property type="entry name" value="EXPRESSED PROTEIN"/>
    <property type="match status" value="1"/>
</dbReference>
<reference evidence="3" key="1">
    <citation type="journal article" date="2023" name="Science">
        <title>Elucidation of the pathway for biosynthesis of saponin adjuvants from the soapbark tree.</title>
        <authorList>
            <person name="Reed J."/>
            <person name="Orme A."/>
            <person name="El-Demerdash A."/>
            <person name="Owen C."/>
            <person name="Martin L.B.B."/>
            <person name="Misra R.C."/>
            <person name="Kikuchi S."/>
            <person name="Rejzek M."/>
            <person name="Martin A.C."/>
            <person name="Harkess A."/>
            <person name="Leebens-Mack J."/>
            <person name="Louveau T."/>
            <person name="Stephenson M.J."/>
            <person name="Osbourn A."/>
        </authorList>
    </citation>
    <scope>NUCLEOTIDE SEQUENCE</scope>
    <source>
        <strain evidence="3">S10</strain>
    </source>
</reference>
<dbReference type="EMBL" id="JARAOO010000012">
    <property type="protein sequence ID" value="KAJ7948217.1"/>
    <property type="molecule type" value="Genomic_DNA"/>
</dbReference>
<feature type="compositionally biased region" description="Basic and acidic residues" evidence="1">
    <location>
        <begin position="92"/>
        <end position="118"/>
    </location>
</feature>
<keyword evidence="2" id="KW-0472">Membrane</keyword>
<evidence type="ECO:0000256" key="1">
    <source>
        <dbReference type="SAM" id="MobiDB-lite"/>
    </source>
</evidence>
<keyword evidence="2" id="KW-1133">Transmembrane helix</keyword>
<evidence type="ECO:0000256" key="2">
    <source>
        <dbReference type="SAM" id="Phobius"/>
    </source>
</evidence>
<dbReference type="KEGG" id="qsa:O6P43_028730"/>
<feature type="compositionally biased region" description="Polar residues" evidence="1">
    <location>
        <begin position="56"/>
        <end position="73"/>
    </location>
</feature>